<dbReference type="EMBL" id="NIDE01000016">
    <property type="protein sequence ID" value="OWK36925.1"/>
    <property type="molecule type" value="Genomic_DNA"/>
</dbReference>
<dbReference type="Proteomes" id="UP000214646">
    <property type="component" value="Unassembled WGS sequence"/>
</dbReference>
<protein>
    <submittedName>
        <fullName evidence="2">Uncharacterized protein</fullName>
    </submittedName>
</protein>
<accession>A0A225DKK0</accession>
<evidence type="ECO:0000313" key="3">
    <source>
        <dbReference type="Proteomes" id="UP000214646"/>
    </source>
</evidence>
<dbReference type="InterPro" id="IPR008840">
    <property type="entry name" value="Sipho_Gp157"/>
</dbReference>
<dbReference type="EMBL" id="NIDE01000017">
    <property type="protein sequence ID" value="OWK35424.1"/>
    <property type="molecule type" value="Genomic_DNA"/>
</dbReference>
<sequence>MLAEAIESRIKDLQARKQRFLHGAEMLRTLVLQCMDTRGEKAISSPELTLGITTRSPDVVVTDEAAVPSRFFTPQPPKLDKKALKDAVLTDGEVIDGVSLGNGKISLTIRRK</sequence>
<gene>
    <name evidence="2" type="ORF">FRUB_07977</name>
    <name evidence="1" type="ORF">FRUB_07987</name>
</gene>
<dbReference type="Pfam" id="PF05565">
    <property type="entry name" value="Sipho_Gp157"/>
    <property type="match status" value="1"/>
</dbReference>
<name>A0A225DKK0_9BACT</name>
<evidence type="ECO:0000313" key="2">
    <source>
        <dbReference type="EMBL" id="OWK36925.1"/>
    </source>
</evidence>
<evidence type="ECO:0000313" key="1">
    <source>
        <dbReference type="EMBL" id="OWK35424.1"/>
    </source>
</evidence>
<organism evidence="2 3">
    <name type="scientific">Fimbriiglobus ruber</name>
    <dbReference type="NCBI Taxonomy" id="1908690"/>
    <lineage>
        <taxon>Bacteria</taxon>
        <taxon>Pseudomonadati</taxon>
        <taxon>Planctomycetota</taxon>
        <taxon>Planctomycetia</taxon>
        <taxon>Gemmatales</taxon>
        <taxon>Gemmataceae</taxon>
        <taxon>Fimbriiglobus</taxon>
    </lineage>
</organism>
<keyword evidence="3" id="KW-1185">Reference proteome</keyword>
<comment type="caution">
    <text evidence="2">The sequence shown here is derived from an EMBL/GenBank/DDBJ whole genome shotgun (WGS) entry which is preliminary data.</text>
</comment>
<dbReference type="AlphaFoldDB" id="A0A225DKK0"/>
<proteinExistence type="predicted"/>
<reference evidence="2" key="2">
    <citation type="journal article" date="2018" name="Appl. Environ. Microbiol.">
        <title>Genome Analysis of Fimbriiglobus ruber SP5(T), a Planctomycete with Confirmed Chitinolytic Capability.</title>
        <authorList>
            <person name="Ravin N.V."/>
            <person name="Rakitin A.L."/>
            <person name="Ivanova A.A."/>
            <person name="Beletsky A.V."/>
            <person name="Kulichevskaya I.S."/>
            <person name="Mardanov A.V."/>
            <person name="Dedysh S.N."/>
        </authorList>
    </citation>
    <scope>NUCLEOTIDE SEQUENCE</scope>
    <source>
        <strain evidence="2">SP5</strain>
    </source>
</reference>
<reference evidence="3" key="1">
    <citation type="submission" date="2017-06" db="EMBL/GenBank/DDBJ databases">
        <title>Genome analysis of Fimbriiglobus ruber SP5, the first member of the order Planctomycetales with confirmed chitinolytic capability.</title>
        <authorList>
            <person name="Ravin N.V."/>
            <person name="Rakitin A.L."/>
            <person name="Ivanova A.A."/>
            <person name="Beletsky A.V."/>
            <person name="Kulichevskaya I.S."/>
            <person name="Mardanov A.V."/>
            <person name="Dedysh S.N."/>
        </authorList>
    </citation>
    <scope>NUCLEOTIDE SEQUENCE [LARGE SCALE GENOMIC DNA]</scope>
    <source>
        <strain evidence="3">SP5</strain>
    </source>
</reference>